<evidence type="ECO:0000256" key="1">
    <source>
        <dbReference type="SAM" id="Phobius"/>
    </source>
</evidence>
<gene>
    <name evidence="2" type="ORF">A3A39_00695</name>
</gene>
<sequence length="82" mass="9176">MLTRSNQHTFIAATGSALGTMALTAIGLMYLLAATFPDIPWEIRKEFAMLLSMPMLYATGMGVVAERILRTLQEWAATRRRE</sequence>
<dbReference type="AlphaFoldDB" id="A0A1F6EZX1"/>
<protein>
    <recommendedName>
        <fullName evidence="4">Cation-transporting P-type ATPase C-terminal domain-containing protein</fullName>
    </recommendedName>
</protein>
<evidence type="ECO:0008006" key="4">
    <source>
        <dbReference type="Google" id="ProtNLM"/>
    </source>
</evidence>
<feature type="transmembrane region" description="Helical" evidence="1">
    <location>
        <begin position="47"/>
        <end position="65"/>
    </location>
</feature>
<comment type="caution">
    <text evidence="2">The sequence shown here is derived from an EMBL/GenBank/DDBJ whole genome shotgun (WGS) entry which is preliminary data.</text>
</comment>
<proteinExistence type="predicted"/>
<keyword evidence="1" id="KW-0812">Transmembrane</keyword>
<organism evidence="2 3">
    <name type="scientific">Candidatus Kaiserbacteria bacterium RIFCSPLOWO2_01_FULL_54_13</name>
    <dbReference type="NCBI Taxonomy" id="1798512"/>
    <lineage>
        <taxon>Bacteria</taxon>
        <taxon>Candidatus Kaiseribacteriota</taxon>
    </lineage>
</organism>
<accession>A0A1F6EZX1</accession>
<keyword evidence="1" id="KW-1133">Transmembrane helix</keyword>
<dbReference type="EMBL" id="MFLZ01000042">
    <property type="protein sequence ID" value="OGG79126.1"/>
    <property type="molecule type" value="Genomic_DNA"/>
</dbReference>
<name>A0A1F6EZX1_9BACT</name>
<dbReference type="Proteomes" id="UP000177372">
    <property type="component" value="Unassembled WGS sequence"/>
</dbReference>
<keyword evidence="1" id="KW-0472">Membrane</keyword>
<feature type="transmembrane region" description="Helical" evidence="1">
    <location>
        <begin position="12"/>
        <end position="35"/>
    </location>
</feature>
<evidence type="ECO:0000313" key="2">
    <source>
        <dbReference type="EMBL" id="OGG79126.1"/>
    </source>
</evidence>
<reference evidence="2 3" key="1">
    <citation type="journal article" date="2016" name="Nat. Commun.">
        <title>Thousands of microbial genomes shed light on interconnected biogeochemical processes in an aquifer system.</title>
        <authorList>
            <person name="Anantharaman K."/>
            <person name="Brown C.T."/>
            <person name="Hug L.A."/>
            <person name="Sharon I."/>
            <person name="Castelle C.J."/>
            <person name="Probst A.J."/>
            <person name="Thomas B.C."/>
            <person name="Singh A."/>
            <person name="Wilkins M.J."/>
            <person name="Karaoz U."/>
            <person name="Brodie E.L."/>
            <person name="Williams K.H."/>
            <person name="Hubbard S.S."/>
            <person name="Banfield J.F."/>
        </authorList>
    </citation>
    <scope>NUCLEOTIDE SEQUENCE [LARGE SCALE GENOMIC DNA]</scope>
</reference>
<evidence type="ECO:0000313" key="3">
    <source>
        <dbReference type="Proteomes" id="UP000177372"/>
    </source>
</evidence>